<dbReference type="GO" id="GO:0005524">
    <property type="term" value="F:ATP binding"/>
    <property type="evidence" value="ECO:0007669"/>
    <property type="project" value="UniProtKB-KW"/>
</dbReference>
<feature type="region of interest" description="Disordered" evidence="9">
    <location>
        <begin position="520"/>
        <end position="546"/>
    </location>
</feature>
<evidence type="ECO:0000256" key="6">
    <source>
        <dbReference type="ARBA" id="ARBA00022840"/>
    </source>
</evidence>
<dbReference type="PROSITE" id="PS50011">
    <property type="entry name" value="PROTEIN_KINASE_DOM"/>
    <property type="match status" value="1"/>
</dbReference>
<sequence>MITLRTQTRGGLWRASRFSYGSRALSLFQPTDASEPKLQPVKPPPAKCPPSCVIGDMIPGVRHDAYVVTEVSQWKKSGPYSYIYQATNYEHDIPEAFIVKELRRDEQTRHVLGVHKALFLHPNLQTVHDREPYGRLLIYRALPYNLVGLILAHPELPWEARKEIVKRALTGLVALHEETDLTHLHIRPDIIFVDYATGAHPLFQTLPKLRPPNGVYKVQLGGLEDATLPHRSKASLDQYRSGLETLPWKSPEFWIRGLQGRPSDVFSFGLTAVNLMLGDLQLQCKDTEFSFRSLNRGGGFASNAPTRRQLLKLERWFNYFGDADALKELLQQVEDEPNRWYGYFNRLIKERDFDSRQPLPGLENHHDLGFLDVITKMTHLDPNKRITAREALDHEWFADVKFSPEFAYGSGFSPFRPHDLEAVARKVFPNDQHAPPSREVAPDEQDVPPSREVVPDEQDVPPSREVVPDDQDVPPSREVVVPHKQDLPPSQKASPSVQHLIRKISLDISEESLQAYRRYSGPVPTLKRVVGKEPIQPRKRNRPERS</sequence>
<dbReference type="SMART" id="SM00220">
    <property type="entry name" value="S_TKc"/>
    <property type="match status" value="1"/>
</dbReference>
<evidence type="ECO:0000256" key="4">
    <source>
        <dbReference type="ARBA" id="ARBA00022741"/>
    </source>
</evidence>
<comment type="caution">
    <text evidence="11">The sequence shown here is derived from an EMBL/GenBank/DDBJ whole genome shotgun (WGS) entry which is preliminary data.</text>
</comment>
<name>A0AA40ETF6_9PEZI</name>
<evidence type="ECO:0000256" key="2">
    <source>
        <dbReference type="ARBA" id="ARBA00022527"/>
    </source>
</evidence>
<proteinExistence type="predicted"/>
<evidence type="ECO:0000256" key="1">
    <source>
        <dbReference type="ARBA" id="ARBA00012513"/>
    </source>
</evidence>
<comment type="catalytic activity">
    <reaction evidence="8">
        <text>L-seryl-[protein] + ATP = O-phospho-L-seryl-[protein] + ADP + H(+)</text>
        <dbReference type="Rhea" id="RHEA:17989"/>
        <dbReference type="Rhea" id="RHEA-COMP:9863"/>
        <dbReference type="Rhea" id="RHEA-COMP:11604"/>
        <dbReference type="ChEBI" id="CHEBI:15378"/>
        <dbReference type="ChEBI" id="CHEBI:29999"/>
        <dbReference type="ChEBI" id="CHEBI:30616"/>
        <dbReference type="ChEBI" id="CHEBI:83421"/>
        <dbReference type="ChEBI" id="CHEBI:456216"/>
        <dbReference type="EC" id="2.7.11.1"/>
    </reaction>
</comment>
<dbReference type="InterPro" id="IPR000719">
    <property type="entry name" value="Prot_kinase_dom"/>
</dbReference>
<keyword evidence="6" id="KW-0067">ATP-binding</keyword>
<evidence type="ECO:0000256" key="5">
    <source>
        <dbReference type="ARBA" id="ARBA00022777"/>
    </source>
</evidence>
<comment type="catalytic activity">
    <reaction evidence="7">
        <text>L-threonyl-[protein] + ATP = O-phospho-L-threonyl-[protein] + ADP + H(+)</text>
        <dbReference type="Rhea" id="RHEA:46608"/>
        <dbReference type="Rhea" id="RHEA-COMP:11060"/>
        <dbReference type="Rhea" id="RHEA-COMP:11605"/>
        <dbReference type="ChEBI" id="CHEBI:15378"/>
        <dbReference type="ChEBI" id="CHEBI:30013"/>
        <dbReference type="ChEBI" id="CHEBI:30616"/>
        <dbReference type="ChEBI" id="CHEBI:61977"/>
        <dbReference type="ChEBI" id="CHEBI:456216"/>
        <dbReference type="EC" id="2.7.11.1"/>
    </reaction>
</comment>
<accession>A0AA40ETF6</accession>
<protein>
    <recommendedName>
        <fullName evidence="1">non-specific serine/threonine protein kinase</fullName>
        <ecNumber evidence="1">2.7.11.1</ecNumber>
    </recommendedName>
</protein>
<evidence type="ECO:0000256" key="7">
    <source>
        <dbReference type="ARBA" id="ARBA00047899"/>
    </source>
</evidence>
<feature type="region of interest" description="Disordered" evidence="9">
    <location>
        <begin position="430"/>
        <end position="498"/>
    </location>
</feature>
<evidence type="ECO:0000259" key="10">
    <source>
        <dbReference type="PROSITE" id="PS50011"/>
    </source>
</evidence>
<keyword evidence="2" id="KW-0723">Serine/threonine-protein kinase</keyword>
<evidence type="ECO:0000256" key="9">
    <source>
        <dbReference type="SAM" id="MobiDB-lite"/>
    </source>
</evidence>
<reference evidence="11" key="1">
    <citation type="submission" date="2023-06" db="EMBL/GenBank/DDBJ databases">
        <title>Genome-scale phylogeny and comparative genomics of the fungal order Sordariales.</title>
        <authorList>
            <consortium name="Lawrence Berkeley National Laboratory"/>
            <person name="Hensen N."/>
            <person name="Bonometti L."/>
            <person name="Westerberg I."/>
            <person name="Brannstrom I.O."/>
            <person name="Guillou S."/>
            <person name="Cros-Aarteil S."/>
            <person name="Calhoun S."/>
            <person name="Haridas S."/>
            <person name="Kuo A."/>
            <person name="Mondo S."/>
            <person name="Pangilinan J."/>
            <person name="Riley R."/>
            <person name="Labutti K."/>
            <person name="Andreopoulos B."/>
            <person name="Lipzen A."/>
            <person name="Chen C."/>
            <person name="Yanf M."/>
            <person name="Daum C."/>
            <person name="Ng V."/>
            <person name="Clum A."/>
            <person name="Steindorff A."/>
            <person name="Ohm R."/>
            <person name="Martin F."/>
            <person name="Silar P."/>
            <person name="Natvig D."/>
            <person name="Lalanne C."/>
            <person name="Gautier V."/>
            <person name="Ament-Velasquez S.L."/>
            <person name="Kruys A."/>
            <person name="Hutchinson M.I."/>
            <person name="Powell A.J."/>
            <person name="Barry K."/>
            <person name="Miller A.N."/>
            <person name="Grigoriev I.V."/>
            <person name="Debuchy R."/>
            <person name="Gladieux P."/>
            <person name="Thoren M.H."/>
            <person name="Johannesson H."/>
        </authorList>
    </citation>
    <scope>NUCLEOTIDE SEQUENCE</scope>
    <source>
        <strain evidence="11">CBS 540.89</strain>
    </source>
</reference>
<dbReference type="EC" id="2.7.11.1" evidence="1"/>
<gene>
    <name evidence="11" type="ORF">B0T21DRAFT_281499</name>
</gene>
<dbReference type="AlphaFoldDB" id="A0AA40ETF6"/>
<dbReference type="EMBL" id="JAUKTV010000002">
    <property type="protein sequence ID" value="KAK0745117.1"/>
    <property type="molecule type" value="Genomic_DNA"/>
</dbReference>
<dbReference type="InterPro" id="IPR011009">
    <property type="entry name" value="Kinase-like_dom_sf"/>
</dbReference>
<keyword evidence="4" id="KW-0547">Nucleotide-binding</keyword>
<dbReference type="GO" id="GO:0004674">
    <property type="term" value="F:protein serine/threonine kinase activity"/>
    <property type="evidence" value="ECO:0007669"/>
    <property type="project" value="UniProtKB-KW"/>
</dbReference>
<organism evidence="11 12">
    <name type="scientific">Apiosordaria backusii</name>
    <dbReference type="NCBI Taxonomy" id="314023"/>
    <lineage>
        <taxon>Eukaryota</taxon>
        <taxon>Fungi</taxon>
        <taxon>Dikarya</taxon>
        <taxon>Ascomycota</taxon>
        <taxon>Pezizomycotina</taxon>
        <taxon>Sordariomycetes</taxon>
        <taxon>Sordariomycetidae</taxon>
        <taxon>Sordariales</taxon>
        <taxon>Lasiosphaeriaceae</taxon>
        <taxon>Apiosordaria</taxon>
    </lineage>
</organism>
<dbReference type="PANTHER" id="PTHR24361">
    <property type="entry name" value="MITOGEN-ACTIVATED KINASE KINASE KINASE"/>
    <property type="match status" value="1"/>
</dbReference>
<evidence type="ECO:0000313" key="11">
    <source>
        <dbReference type="EMBL" id="KAK0745117.1"/>
    </source>
</evidence>
<feature type="compositionally biased region" description="Basic residues" evidence="9">
    <location>
        <begin position="537"/>
        <end position="546"/>
    </location>
</feature>
<dbReference type="Pfam" id="PF00069">
    <property type="entry name" value="Pkinase"/>
    <property type="match status" value="1"/>
</dbReference>
<feature type="domain" description="Protein kinase" evidence="10">
    <location>
        <begin position="69"/>
        <end position="397"/>
    </location>
</feature>
<keyword evidence="12" id="KW-1185">Reference proteome</keyword>
<dbReference type="GO" id="GO:0005737">
    <property type="term" value="C:cytoplasm"/>
    <property type="evidence" value="ECO:0007669"/>
    <property type="project" value="TreeGrafter"/>
</dbReference>
<dbReference type="Gene3D" id="1.10.510.10">
    <property type="entry name" value="Transferase(Phosphotransferase) domain 1"/>
    <property type="match status" value="1"/>
</dbReference>
<keyword evidence="3" id="KW-0808">Transferase</keyword>
<keyword evidence="5 11" id="KW-0418">Kinase</keyword>
<evidence type="ECO:0000313" key="12">
    <source>
        <dbReference type="Proteomes" id="UP001172159"/>
    </source>
</evidence>
<evidence type="ECO:0000256" key="8">
    <source>
        <dbReference type="ARBA" id="ARBA00048679"/>
    </source>
</evidence>
<dbReference type="InterPro" id="IPR053235">
    <property type="entry name" value="Ser_Thr_kinase"/>
</dbReference>
<dbReference type="Proteomes" id="UP001172159">
    <property type="component" value="Unassembled WGS sequence"/>
</dbReference>
<dbReference type="SUPFAM" id="SSF56112">
    <property type="entry name" value="Protein kinase-like (PK-like)"/>
    <property type="match status" value="1"/>
</dbReference>
<evidence type="ECO:0000256" key="3">
    <source>
        <dbReference type="ARBA" id="ARBA00022679"/>
    </source>
</evidence>
<dbReference type="PANTHER" id="PTHR24361:SF433">
    <property type="entry name" value="PROTEIN KINASE DOMAIN-CONTAINING PROTEIN"/>
    <property type="match status" value="1"/>
</dbReference>